<dbReference type="AlphaFoldDB" id="A0A3G1KP42"/>
<evidence type="ECO:0000256" key="3">
    <source>
        <dbReference type="ARBA" id="ARBA00022989"/>
    </source>
</evidence>
<dbReference type="EMBL" id="CP017634">
    <property type="protein sequence ID" value="ATW24190.1"/>
    <property type="molecule type" value="Genomic_DNA"/>
</dbReference>
<reference evidence="6 7" key="1">
    <citation type="submission" date="2016-10" db="EMBL/GenBank/DDBJ databases">
        <title>Complete Genome Sequence of Peptococcaceae strain DCMF.</title>
        <authorList>
            <person name="Edwards R.J."/>
            <person name="Holland S.I."/>
            <person name="Deshpande N.P."/>
            <person name="Wong Y.K."/>
            <person name="Ertan H."/>
            <person name="Manefield M."/>
            <person name="Russell T.L."/>
            <person name="Lee M.J."/>
        </authorList>
    </citation>
    <scope>NUCLEOTIDE SEQUENCE [LARGE SCALE GENOMIC DNA]</scope>
    <source>
        <strain evidence="6 7">DCMF</strain>
    </source>
</reference>
<dbReference type="Pfam" id="PF05105">
    <property type="entry name" value="Phage_holin_4_1"/>
    <property type="match status" value="1"/>
</dbReference>
<keyword evidence="7" id="KW-1185">Reference proteome</keyword>
<feature type="transmembrane region" description="Helical" evidence="5">
    <location>
        <begin position="22"/>
        <end position="47"/>
    </location>
</feature>
<evidence type="ECO:0000313" key="6">
    <source>
        <dbReference type="EMBL" id="ATW24190.1"/>
    </source>
</evidence>
<dbReference type="OrthoDB" id="2624054at2"/>
<dbReference type="InterPro" id="IPR006480">
    <property type="entry name" value="Phage_holin_4_1"/>
</dbReference>
<organism evidence="6 7">
    <name type="scientific">Formimonas warabiya</name>
    <dbReference type="NCBI Taxonomy" id="1761012"/>
    <lineage>
        <taxon>Bacteria</taxon>
        <taxon>Bacillati</taxon>
        <taxon>Bacillota</taxon>
        <taxon>Clostridia</taxon>
        <taxon>Eubacteriales</taxon>
        <taxon>Peptococcaceae</taxon>
        <taxon>Candidatus Formimonas</taxon>
    </lineage>
</organism>
<dbReference type="Proteomes" id="UP000323521">
    <property type="component" value="Chromosome"/>
</dbReference>
<comment type="subcellular location">
    <subcellularLocation>
        <location evidence="1">Membrane</location>
        <topology evidence="1">Multi-pass membrane protein</topology>
    </subcellularLocation>
</comment>
<dbReference type="RefSeq" id="WP_148133365.1">
    <property type="nucleotide sequence ID" value="NZ_CP017634.1"/>
</dbReference>
<proteinExistence type="predicted"/>
<keyword evidence="2 5" id="KW-0812">Transmembrane</keyword>
<evidence type="ECO:0000256" key="2">
    <source>
        <dbReference type="ARBA" id="ARBA00022692"/>
    </source>
</evidence>
<dbReference type="KEGG" id="fwa:DCMF_04770"/>
<evidence type="ECO:0000256" key="4">
    <source>
        <dbReference type="ARBA" id="ARBA00023136"/>
    </source>
</evidence>
<evidence type="ECO:0008006" key="8">
    <source>
        <dbReference type="Google" id="ProtNLM"/>
    </source>
</evidence>
<dbReference type="GO" id="GO:0016020">
    <property type="term" value="C:membrane"/>
    <property type="evidence" value="ECO:0007669"/>
    <property type="project" value="UniProtKB-SubCell"/>
</dbReference>
<evidence type="ECO:0000313" key="7">
    <source>
        <dbReference type="Proteomes" id="UP000323521"/>
    </source>
</evidence>
<evidence type="ECO:0000256" key="5">
    <source>
        <dbReference type="SAM" id="Phobius"/>
    </source>
</evidence>
<name>A0A3G1KP42_FORW1</name>
<keyword evidence="4 5" id="KW-0472">Membrane</keyword>
<sequence>MGIIEMFAGTISKVGENHWAQFWGVLLGIFFYLVEPGAAFGALWIAVAGDLFSRLIAEARTHGGLYHAAKEGFINSEKMFWQTAVKITAYFFMCVMANQSKYIFRYDAPSELFSTIVYSILFLVEFFSVSKNFQDAGVNSFKWLAMFAKQRLDKIVPGGGDICEGDKPSSSGPTD</sequence>
<protein>
    <recommendedName>
        <fullName evidence="8">Holin</fullName>
    </recommendedName>
</protein>
<evidence type="ECO:0000256" key="1">
    <source>
        <dbReference type="ARBA" id="ARBA00004141"/>
    </source>
</evidence>
<gene>
    <name evidence="6" type="ORF">DCMF_04770</name>
</gene>
<keyword evidence="3 5" id="KW-1133">Transmembrane helix</keyword>
<accession>A0A3G1KP42</accession>